<gene>
    <name evidence="1" type="ORF">DI555_07070</name>
</gene>
<sequence length="88" mass="9751">MASDRDKIYGEWAFSEPAEPANLADRILGARLLYDSKGRPEWVEAQFQSAGEGFATVRMDFPNALFLLSCLKSLQLDSGVPFPDDPRG</sequence>
<comment type="caution">
    <text evidence="1">The sequence shown here is derived from an EMBL/GenBank/DDBJ whole genome shotgun (WGS) entry which is preliminary data.</text>
</comment>
<reference evidence="1 2" key="1">
    <citation type="submission" date="2017-08" db="EMBL/GenBank/DDBJ databases">
        <title>Infants hospitalized years apart are colonized by the same room-sourced microbial strains.</title>
        <authorList>
            <person name="Brooks B."/>
            <person name="Olm M.R."/>
            <person name="Firek B.A."/>
            <person name="Baker R."/>
            <person name="Thomas B.C."/>
            <person name="Morowitz M.J."/>
            <person name="Banfield J.F."/>
        </authorList>
    </citation>
    <scope>NUCLEOTIDE SEQUENCE [LARGE SCALE GENOMIC DNA]</scope>
    <source>
        <strain evidence="1">S2_005_002_R2_33</strain>
    </source>
</reference>
<evidence type="ECO:0000313" key="2">
    <source>
        <dbReference type="Proteomes" id="UP000249082"/>
    </source>
</evidence>
<organism evidence="1 2">
    <name type="scientific">Novosphingobium pentaromativorans</name>
    <dbReference type="NCBI Taxonomy" id="205844"/>
    <lineage>
        <taxon>Bacteria</taxon>
        <taxon>Pseudomonadati</taxon>
        <taxon>Pseudomonadota</taxon>
        <taxon>Alphaproteobacteria</taxon>
        <taxon>Sphingomonadales</taxon>
        <taxon>Sphingomonadaceae</taxon>
        <taxon>Novosphingobium</taxon>
    </lineage>
</organism>
<dbReference type="EMBL" id="QFPX01000005">
    <property type="protein sequence ID" value="PZQ55781.1"/>
    <property type="molecule type" value="Genomic_DNA"/>
</dbReference>
<accession>A0A2W5NQI9</accession>
<dbReference type="Proteomes" id="UP000249082">
    <property type="component" value="Unassembled WGS sequence"/>
</dbReference>
<proteinExistence type="predicted"/>
<evidence type="ECO:0000313" key="1">
    <source>
        <dbReference type="EMBL" id="PZQ55781.1"/>
    </source>
</evidence>
<name>A0A2W5NQI9_9SPHN</name>
<dbReference type="AlphaFoldDB" id="A0A2W5NQI9"/>
<protein>
    <submittedName>
        <fullName evidence="1">Uncharacterized protein</fullName>
    </submittedName>
</protein>